<dbReference type="EMBL" id="BMEY01000023">
    <property type="protein sequence ID" value="GGA88704.1"/>
    <property type="molecule type" value="Genomic_DNA"/>
</dbReference>
<dbReference type="RefSeq" id="WP_229740790.1">
    <property type="nucleotide sequence ID" value="NZ_BMEY01000023.1"/>
</dbReference>
<evidence type="ECO:0008006" key="4">
    <source>
        <dbReference type="Google" id="ProtNLM"/>
    </source>
</evidence>
<gene>
    <name evidence="2" type="ORF">GCM10008025_34170</name>
</gene>
<dbReference type="Pfam" id="PF11457">
    <property type="entry name" value="DUF3021"/>
    <property type="match status" value="1"/>
</dbReference>
<keyword evidence="1" id="KW-1133">Transmembrane helix</keyword>
<dbReference type="Proteomes" id="UP000613512">
    <property type="component" value="Unassembled WGS sequence"/>
</dbReference>
<feature type="transmembrane region" description="Helical" evidence="1">
    <location>
        <begin position="86"/>
        <end position="105"/>
    </location>
</feature>
<evidence type="ECO:0000256" key="1">
    <source>
        <dbReference type="SAM" id="Phobius"/>
    </source>
</evidence>
<name>A0A916SAG2_9BACI</name>
<proteinExistence type="predicted"/>
<evidence type="ECO:0000313" key="3">
    <source>
        <dbReference type="Proteomes" id="UP000613512"/>
    </source>
</evidence>
<sequence length="153" mass="16681">MIQKILGRISMGFIIGVTLGQITQLVISVLIGDGEFLSTTEEFGSLFSSEVTAVLAQFFLTGCIGVGLALGAFIFDIESWSLLKQYIVHLIGTGAVWLPIVILLWMPQSIIGVIILLANFIGAYLITYWIQYVKSKKDIEEINAVLQQAKGGV</sequence>
<keyword evidence="1" id="KW-0472">Membrane</keyword>
<organism evidence="2 3">
    <name type="scientific">Ornithinibacillus halotolerans</name>
    <dbReference type="NCBI Taxonomy" id="1274357"/>
    <lineage>
        <taxon>Bacteria</taxon>
        <taxon>Bacillati</taxon>
        <taxon>Bacillota</taxon>
        <taxon>Bacilli</taxon>
        <taxon>Bacillales</taxon>
        <taxon>Bacillaceae</taxon>
        <taxon>Ornithinibacillus</taxon>
    </lineage>
</organism>
<accession>A0A916SAG2</accession>
<protein>
    <recommendedName>
        <fullName evidence="4">DUF3021 domain-containing protein</fullName>
    </recommendedName>
</protein>
<comment type="caution">
    <text evidence="2">The sequence shown here is derived from an EMBL/GenBank/DDBJ whole genome shotgun (WGS) entry which is preliminary data.</text>
</comment>
<reference evidence="2" key="1">
    <citation type="journal article" date="2014" name="Int. J. Syst. Evol. Microbiol.">
        <title>Complete genome sequence of Corynebacterium casei LMG S-19264T (=DSM 44701T), isolated from a smear-ripened cheese.</title>
        <authorList>
            <consortium name="US DOE Joint Genome Institute (JGI-PGF)"/>
            <person name="Walter F."/>
            <person name="Albersmeier A."/>
            <person name="Kalinowski J."/>
            <person name="Ruckert C."/>
        </authorList>
    </citation>
    <scope>NUCLEOTIDE SEQUENCE</scope>
    <source>
        <strain evidence="2">CGMCC 1.12408</strain>
    </source>
</reference>
<keyword evidence="1" id="KW-0812">Transmembrane</keyword>
<keyword evidence="3" id="KW-1185">Reference proteome</keyword>
<feature type="transmembrane region" description="Helical" evidence="1">
    <location>
        <begin position="111"/>
        <end position="130"/>
    </location>
</feature>
<dbReference type="InterPro" id="IPR021560">
    <property type="entry name" value="DUF3021"/>
</dbReference>
<reference evidence="2" key="2">
    <citation type="submission" date="2020-09" db="EMBL/GenBank/DDBJ databases">
        <authorList>
            <person name="Sun Q."/>
            <person name="Zhou Y."/>
        </authorList>
    </citation>
    <scope>NUCLEOTIDE SEQUENCE</scope>
    <source>
        <strain evidence="2">CGMCC 1.12408</strain>
    </source>
</reference>
<evidence type="ECO:0000313" key="2">
    <source>
        <dbReference type="EMBL" id="GGA88704.1"/>
    </source>
</evidence>
<dbReference type="AlphaFoldDB" id="A0A916SAG2"/>
<feature type="transmembrane region" description="Helical" evidence="1">
    <location>
        <begin position="12"/>
        <end position="31"/>
    </location>
</feature>
<feature type="transmembrane region" description="Helical" evidence="1">
    <location>
        <begin position="51"/>
        <end position="74"/>
    </location>
</feature>